<keyword evidence="2" id="KW-0560">Oxidoreductase</keyword>
<reference evidence="3 4" key="1">
    <citation type="submission" date="2018-08" db="EMBL/GenBank/DDBJ databases">
        <title>Recombination of ecologically and evolutionarily significant loci maintains genetic cohesion in the Pseudomonas syringae species complex.</title>
        <authorList>
            <person name="Dillon M."/>
            <person name="Thakur S."/>
            <person name="Almeida R.N.D."/>
            <person name="Weir B.S."/>
            <person name="Guttman D.S."/>
        </authorList>
    </citation>
    <scope>NUCLEOTIDE SEQUENCE [LARGE SCALE GENOMIC DNA]</scope>
    <source>
        <strain evidence="3 4">ICMP 4525</strain>
    </source>
</reference>
<organism evidence="3 4">
    <name type="scientific">Pseudomonas amygdali pv. tabaci</name>
    <name type="common">Pseudomonas syringae pv. tabaci</name>
    <dbReference type="NCBI Taxonomy" id="322"/>
    <lineage>
        <taxon>Bacteria</taxon>
        <taxon>Pseudomonadati</taxon>
        <taxon>Pseudomonadota</taxon>
        <taxon>Gammaproteobacteria</taxon>
        <taxon>Pseudomonadales</taxon>
        <taxon>Pseudomonadaceae</taxon>
        <taxon>Pseudomonas</taxon>
        <taxon>Pseudomonas amygdali</taxon>
    </lineage>
</organism>
<comment type="caution">
    <text evidence="3">The sequence shown here is derived from an EMBL/GenBank/DDBJ whole genome shotgun (WGS) entry which is preliminary data.</text>
</comment>
<dbReference type="EMBL" id="RBVA01000444">
    <property type="protein sequence ID" value="RMW01573.1"/>
    <property type="molecule type" value="Genomic_DNA"/>
</dbReference>
<dbReference type="PANTHER" id="PTHR44196">
    <property type="entry name" value="DEHYDROGENASE/REDUCTASE SDR FAMILY MEMBER 7B"/>
    <property type="match status" value="1"/>
</dbReference>
<dbReference type="InterPro" id="IPR002347">
    <property type="entry name" value="SDR_fam"/>
</dbReference>
<dbReference type="CDD" id="cd05233">
    <property type="entry name" value="SDR_c"/>
    <property type="match status" value="1"/>
</dbReference>
<dbReference type="AlphaFoldDB" id="A0A3M6H9J1"/>
<evidence type="ECO:0000256" key="1">
    <source>
        <dbReference type="ARBA" id="ARBA00006484"/>
    </source>
</evidence>
<dbReference type="GO" id="GO:0016491">
    <property type="term" value="F:oxidoreductase activity"/>
    <property type="evidence" value="ECO:0007669"/>
    <property type="project" value="UniProtKB-KW"/>
</dbReference>
<comment type="similarity">
    <text evidence="1">Belongs to the short-chain dehydrogenases/reductases (SDR) family.</text>
</comment>
<proteinExistence type="inferred from homology"/>
<evidence type="ECO:0000313" key="3">
    <source>
        <dbReference type="EMBL" id="RMW01573.1"/>
    </source>
</evidence>
<sequence length="285" mass="30621">MQFTDHGVVMAFRDWVTLISFEETDMTATRPLALVTGGSSGIGLELAKQFAQNGYDLVISGSSDKVHSSADELKALGVECFPHQADAATYEGVQGLWDFVVSLGRPLEAAALNVGIGQGGAFVDNDLEDDFKLIAINITGTVHMAKRVVKHMVDNGHGRILITSSISATQPTPYETVYGPSKAFGFSFAESLREELRDTGVTVTALLPGATDSDFHKNAGMSNSKIGESKKNDKTEVARQGFEALMNDVDHVVGGDEATKRKAIENRTTPEVVKAHNHAKNARLN</sequence>
<gene>
    <name evidence="3" type="ORF">ALP03_101724</name>
</gene>
<dbReference type="Proteomes" id="UP000271531">
    <property type="component" value="Unassembled WGS sequence"/>
</dbReference>
<dbReference type="Gene3D" id="3.40.50.720">
    <property type="entry name" value="NAD(P)-binding Rossmann-like Domain"/>
    <property type="match status" value="1"/>
</dbReference>
<evidence type="ECO:0000313" key="4">
    <source>
        <dbReference type="Proteomes" id="UP000271531"/>
    </source>
</evidence>
<evidence type="ECO:0000256" key="2">
    <source>
        <dbReference type="ARBA" id="ARBA00023002"/>
    </source>
</evidence>
<name>A0A3M6H9J1_PSEAJ</name>
<accession>A0A3M6H9J1</accession>
<protein>
    <submittedName>
        <fullName evidence="3">Short-chain dehydrogenase/reductase SDR</fullName>
    </submittedName>
</protein>
<dbReference type="SUPFAM" id="SSF51735">
    <property type="entry name" value="NAD(P)-binding Rossmann-fold domains"/>
    <property type="match status" value="1"/>
</dbReference>
<dbReference type="PANTHER" id="PTHR44196:SF2">
    <property type="entry name" value="SHORT-CHAIN DEHYDROGENASE-RELATED"/>
    <property type="match status" value="1"/>
</dbReference>
<dbReference type="InterPro" id="IPR036291">
    <property type="entry name" value="NAD(P)-bd_dom_sf"/>
</dbReference>
<dbReference type="Pfam" id="PF00106">
    <property type="entry name" value="adh_short"/>
    <property type="match status" value="1"/>
</dbReference>
<dbReference type="GO" id="GO:0016020">
    <property type="term" value="C:membrane"/>
    <property type="evidence" value="ECO:0007669"/>
    <property type="project" value="TreeGrafter"/>
</dbReference>
<dbReference type="PRINTS" id="PR00081">
    <property type="entry name" value="GDHRDH"/>
</dbReference>